<dbReference type="InterPro" id="IPR034154">
    <property type="entry name" value="TOPRIM_DnaG/twinkle"/>
</dbReference>
<dbReference type="RefSeq" id="WP_216471064.1">
    <property type="nucleotide sequence ID" value="NZ_JAHLQI010000007.1"/>
</dbReference>
<evidence type="ECO:0000259" key="1">
    <source>
        <dbReference type="PROSITE" id="PS51199"/>
    </source>
</evidence>
<dbReference type="Pfam" id="PF01807">
    <property type="entry name" value="Zn_ribbon_DnaG"/>
    <property type="match status" value="1"/>
</dbReference>
<dbReference type="Pfam" id="PF13481">
    <property type="entry name" value="AAA_25"/>
    <property type="match status" value="1"/>
</dbReference>
<comment type="caution">
    <text evidence="2">The sequence shown here is derived from an EMBL/GenBank/DDBJ whole genome shotgun (WGS) entry which is preliminary data.</text>
</comment>
<dbReference type="Proteomes" id="UP000783588">
    <property type="component" value="Unassembled WGS sequence"/>
</dbReference>
<feature type="domain" description="SF4 helicase" evidence="1">
    <location>
        <begin position="332"/>
        <end position="604"/>
    </location>
</feature>
<dbReference type="Pfam" id="PF13155">
    <property type="entry name" value="Toprim_2"/>
    <property type="match status" value="1"/>
</dbReference>
<dbReference type="InterPro" id="IPR002694">
    <property type="entry name" value="Znf_CHC2"/>
</dbReference>
<reference evidence="2 3" key="1">
    <citation type="submission" date="2021-06" db="EMBL/GenBank/DDBJ databases">
        <authorList>
            <person name="Sun Q."/>
            <person name="Li D."/>
        </authorList>
    </citation>
    <scope>NUCLEOTIDE SEQUENCE [LARGE SCALE GENOMIC DNA]</scope>
    <source>
        <strain evidence="2 3">MSJd-7</strain>
    </source>
</reference>
<dbReference type="EMBL" id="JAHLQI010000007">
    <property type="protein sequence ID" value="MBU5491355.1"/>
    <property type="molecule type" value="Genomic_DNA"/>
</dbReference>
<name>A0ABS6EUL7_9FIRM</name>
<dbReference type="SMART" id="SM00400">
    <property type="entry name" value="ZnF_CHCC"/>
    <property type="match status" value="1"/>
</dbReference>
<evidence type="ECO:0000313" key="2">
    <source>
        <dbReference type="EMBL" id="MBU5491355.1"/>
    </source>
</evidence>
<dbReference type="InterPro" id="IPR027032">
    <property type="entry name" value="Twinkle-like"/>
</dbReference>
<dbReference type="InterPro" id="IPR007694">
    <property type="entry name" value="DNA_helicase_DnaB-like_C"/>
</dbReference>
<dbReference type="PANTHER" id="PTHR12873">
    <property type="entry name" value="T7-LIKE MITOCHONDRIAL DNA HELICASE"/>
    <property type="match status" value="1"/>
</dbReference>
<sequence>MIVDKKTIQRAKQKLGDRNAMLIAEILGVEQFDSRNLKGLCPFHAEDTPSFIYDKKGYYMHCFGCGKSVDIIEAYMSTGHTFLEAVQFLFDHARIRYNFGELGVKTRRAYKYPKLEPLSDKTKVYEYLSKRKISPKTADYLDIRQDAEGNCVFNYYDTNDVLTMVKYRPSHRVDKSKKEIKNWCQKNADTTPLLFNMNRVNTTMPLLITEGELDCAAAIEAGYLNTVSVPLGANNYHWLEENWNWLEEFDSIILCSDNDEAGNKMRKEVSTRLGTWRTRFVELPLSVQDKPIKDLNELLYYGGPEQVLDVVLNAKENPVDTVINFADIQAVDLADMDGIQTGFQELDKALFKLFYGTLTIVTGINGSGKSSFLSQLVCNSLEQGCNVFQYSGELPAFQQKTWLNHILAGRYHVNKYMAGNIEYFKVNPTVQKDIDAWCNERLFIYKDGQSHSPQDMLNTMEAAARKYGCKLFIIDNLTSLAMGSREKDRWDNQENFVRQLISFAVKFQVAPILVVHPHKIETIRRLTKMDVQGAGGMIDLAHRILSLYRVQAADREPTGKKKRILEGDVVCDILKDRMRGYEGQSIEFFYDKPSRRFFTDYEDLYFQYGWDTEKHDREEDPIPVPQLEDRPI</sequence>
<accession>A0ABS6EUL7</accession>
<dbReference type="CDD" id="cd01029">
    <property type="entry name" value="TOPRIM_primases"/>
    <property type="match status" value="1"/>
</dbReference>
<dbReference type="PROSITE" id="PS51199">
    <property type="entry name" value="SF4_HELICASE"/>
    <property type="match status" value="1"/>
</dbReference>
<gene>
    <name evidence="2" type="ORF">KQI75_12155</name>
</gene>
<protein>
    <submittedName>
        <fullName evidence="2">AAA family ATPase</fullName>
    </submittedName>
</protein>
<proteinExistence type="predicted"/>
<dbReference type="PANTHER" id="PTHR12873:SF0">
    <property type="entry name" value="TWINKLE MTDNA HELICASE"/>
    <property type="match status" value="1"/>
</dbReference>
<organism evidence="2 3">
    <name type="scientific">Butyricicoccus intestinisimiae</name>
    <dbReference type="NCBI Taxonomy" id="2841509"/>
    <lineage>
        <taxon>Bacteria</taxon>
        <taxon>Bacillati</taxon>
        <taxon>Bacillota</taxon>
        <taxon>Clostridia</taxon>
        <taxon>Eubacteriales</taxon>
        <taxon>Butyricicoccaceae</taxon>
        <taxon>Butyricicoccus</taxon>
    </lineage>
</organism>
<evidence type="ECO:0000313" key="3">
    <source>
        <dbReference type="Proteomes" id="UP000783588"/>
    </source>
</evidence>
<keyword evidence="3" id="KW-1185">Reference proteome</keyword>